<feature type="domain" description="HpaB/PvcC/4-BUDH N-terminal" evidence="6">
    <location>
        <begin position="5"/>
        <end position="276"/>
    </location>
</feature>
<dbReference type="InterPro" id="IPR046373">
    <property type="entry name" value="Acyl-CoA_Oxase/DH_mid-dom_sf"/>
</dbReference>
<dbReference type="GO" id="GO:0016627">
    <property type="term" value="F:oxidoreductase activity, acting on the CH-CH group of donors"/>
    <property type="evidence" value="ECO:0007669"/>
    <property type="project" value="InterPro"/>
</dbReference>
<protein>
    <submittedName>
        <fullName evidence="7">4-hydroxyphenylacetate 3-monooxygenase, oxygenase component</fullName>
    </submittedName>
</protein>
<dbReference type="PIRSF" id="PIRSF000331">
    <property type="entry name" value="HpaA_HpaB"/>
    <property type="match status" value="1"/>
</dbReference>
<evidence type="ECO:0000256" key="4">
    <source>
        <dbReference type="PIRSR" id="PIRSR000331-2"/>
    </source>
</evidence>
<keyword evidence="7" id="KW-0503">Monooxygenase</keyword>
<feature type="domain" description="HpaB/PvcC/4-BUDH C-terminal" evidence="5">
    <location>
        <begin position="283"/>
        <end position="482"/>
    </location>
</feature>
<organism evidence="7 8">
    <name type="scientific">Diaphorobacter ruginosibacter</name>
    <dbReference type="NCBI Taxonomy" id="1715720"/>
    <lineage>
        <taxon>Bacteria</taxon>
        <taxon>Pseudomonadati</taxon>
        <taxon>Pseudomonadota</taxon>
        <taxon>Betaproteobacteria</taxon>
        <taxon>Burkholderiales</taxon>
        <taxon>Comamonadaceae</taxon>
        <taxon>Diaphorobacter</taxon>
    </lineage>
</organism>
<reference evidence="7 8" key="1">
    <citation type="submission" date="2020-08" db="EMBL/GenBank/DDBJ databases">
        <title>Genome sequence of Diaphorobacter ruginosibacter DSM 27467T.</title>
        <authorList>
            <person name="Hyun D.-W."/>
            <person name="Bae J.-W."/>
        </authorList>
    </citation>
    <scope>NUCLEOTIDE SEQUENCE [LARGE SCALE GENOMIC DNA]</scope>
    <source>
        <strain evidence="7 8">DSM 27467</strain>
    </source>
</reference>
<dbReference type="InterPro" id="IPR009100">
    <property type="entry name" value="AcylCoA_DH/oxidase_NM_dom_sf"/>
</dbReference>
<dbReference type="SUPFAM" id="SSF56645">
    <property type="entry name" value="Acyl-CoA dehydrogenase NM domain-like"/>
    <property type="match status" value="1"/>
</dbReference>
<proteinExistence type="predicted"/>
<feature type="binding site" evidence="4">
    <location>
        <begin position="456"/>
        <end position="459"/>
    </location>
    <ligand>
        <name>FAD</name>
        <dbReference type="ChEBI" id="CHEBI:57692"/>
    </ligand>
</feature>
<evidence type="ECO:0000256" key="3">
    <source>
        <dbReference type="ARBA" id="ARBA00023002"/>
    </source>
</evidence>
<dbReference type="InterPro" id="IPR024719">
    <property type="entry name" value="HpaB/PvcC/4-BUDH_C"/>
</dbReference>
<keyword evidence="3" id="KW-0560">Oxidoreductase</keyword>
<dbReference type="SUPFAM" id="SSF47203">
    <property type="entry name" value="Acyl-CoA dehydrogenase C-terminal domain-like"/>
    <property type="match status" value="1"/>
</dbReference>
<evidence type="ECO:0000313" key="8">
    <source>
        <dbReference type="Proteomes" id="UP000515811"/>
    </source>
</evidence>
<dbReference type="Gene3D" id="1.20.140.10">
    <property type="entry name" value="Butyryl-CoA Dehydrogenase, subunit A, domain 3"/>
    <property type="match status" value="1"/>
</dbReference>
<dbReference type="EMBL" id="CP060714">
    <property type="protein sequence ID" value="QNN57564.1"/>
    <property type="molecule type" value="Genomic_DNA"/>
</dbReference>
<evidence type="ECO:0000256" key="2">
    <source>
        <dbReference type="ARBA" id="ARBA00022827"/>
    </source>
</evidence>
<dbReference type="Gene3D" id="2.40.110.10">
    <property type="entry name" value="Butyryl-CoA Dehydrogenase, subunit A, domain 2"/>
    <property type="match status" value="1"/>
</dbReference>
<keyword evidence="1" id="KW-0285">Flavoprotein</keyword>
<feature type="binding site" evidence="4">
    <location>
        <begin position="156"/>
        <end position="159"/>
    </location>
    <ligand>
        <name>FAD</name>
        <dbReference type="ChEBI" id="CHEBI:57692"/>
    </ligand>
</feature>
<dbReference type="InterPro" id="IPR004925">
    <property type="entry name" value="HpaB/PvcC/4-BUDH"/>
</dbReference>
<dbReference type="InterPro" id="IPR024674">
    <property type="entry name" value="HpaB/PvcC/4-BUDH_N"/>
</dbReference>
<dbReference type="AlphaFoldDB" id="A0A7G9RPN9"/>
<sequence length="491" mass="54631">MGIRTGKQFLEGLRDEREVYIDGRRVKDVTSDPAFRGAAQTIAELYDLQHAADTQDVLTQVDAATGERVARSHVLPTSKEALVTRGRALRRTAQHTCGLLARTPDFMNVGIAALAAARPVFDASPGGRSFGANITAYHQHVMRNDLTMTHVQVNPQVDRSKQVFEQKHDIALKVVKETDAGFYVSGSRWVGTLAQISDEVVVMPSVVITNDSKGEDYAFAFALPMATPGLKMVSRPSVVPYGAGHYLDNPLSQQFDEGDAVLIFENVFVPWERTFVYRDPDLCNKIYKLTYLGEHYTHQTMSRTIAKAEFMAGLAAYVARSIKVDIFPNVQGMLAELLIFLEMQQAFVDRAEATATETPFGTWAPNRWPLHSAQLNFHERYARMIDVVRTVSAGGLVGVPSYGETQGEIGELVEQYFASAGQTSKERIQLMRLAADASISAFAGRQVLYERYYQGDPVRRAIGYYMEYPKEELFGRVDAMLGRSFAKANLK</sequence>
<accession>A0A7G9RPN9</accession>
<evidence type="ECO:0000256" key="1">
    <source>
        <dbReference type="ARBA" id="ARBA00022630"/>
    </source>
</evidence>
<keyword evidence="8" id="KW-1185">Reference proteome</keyword>
<dbReference type="Pfam" id="PF11794">
    <property type="entry name" value="HpaB_N"/>
    <property type="match status" value="1"/>
</dbReference>
<dbReference type="Gene3D" id="1.10.3140.10">
    <property type="entry name" value="4-hydroxybutyryl-coa dehydratase, domain 1"/>
    <property type="match status" value="1"/>
</dbReference>
<dbReference type="InterPro" id="IPR036250">
    <property type="entry name" value="AcylCo_DH-like_C"/>
</dbReference>
<name>A0A7G9RPN9_9BURK</name>
<gene>
    <name evidence="7" type="ORF">H9K76_01275</name>
</gene>
<evidence type="ECO:0000313" key="7">
    <source>
        <dbReference type="EMBL" id="QNN57564.1"/>
    </source>
</evidence>
<feature type="binding site" evidence="4">
    <location>
        <position position="192"/>
    </location>
    <ligand>
        <name>FAD</name>
        <dbReference type="ChEBI" id="CHEBI:57692"/>
    </ligand>
</feature>
<evidence type="ECO:0000259" key="6">
    <source>
        <dbReference type="Pfam" id="PF11794"/>
    </source>
</evidence>
<keyword evidence="2 4" id="KW-0274">FAD</keyword>
<dbReference type="KEGG" id="drg:H9K76_01275"/>
<dbReference type="Proteomes" id="UP000515811">
    <property type="component" value="Chromosome"/>
</dbReference>
<dbReference type="PANTHER" id="PTHR36117">
    <property type="entry name" value="4-HYDROXYPHENYLACETATE 3-MONOOXYGENASE-RELATED"/>
    <property type="match status" value="1"/>
</dbReference>
<evidence type="ECO:0000259" key="5">
    <source>
        <dbReference type="Pfam" id="PF03241"/>
    </source>
</evidence>
<dbReference type="GO" id="GO:0004497">
    <property type="term" value="F:monooxygenase activity"/>
    <property type="evidence" value="ECO:0007669"/>
    <property type="project" value="UniProtKB-KW"/>
</dbReference>
<dbReference type="RefSeq" id="WP_187597812.1">
    <property type="nucleotide sequence ID" value="NZ_CP060714.1"/>
</dbReference>
<dbReference type="Pfam" id="PF03241">
    <property type="entry name" value="HpaB"/>
    <property type="match status" value="1"/>
</dbReference>
<dbReference type="PANTHER" id="PTHR36117:SF3">
    <property type="entry name" value="4-HYDROXYPHENYLACETATE 3-MONOOXYGENASE-RELATED"/>
    <property type="match status" value="1"/>
</dbReference>